<dbReference type="EMBL" id="VITK01000019">
    <property type="protein sequence ID" value="TWA89564.1"/>
    <property type="molecule type" value="Genomic_DNA"/>
</dbReference>
<sequence>MNTILETLERLHAFQNPPDPAELALAAIMAALYPNCEEGWNAWSRYAAEGLW</sequence>
<dbReference type="Proteomes" id="UP000319949">
    <property type="component" value="Unassembled WGS sequence"/>
</dbReference>
<evidence type="ECO:0000313" key="2">
    <source>
        <dbReference type="Proteomes" id="UP000319949"/>
    </source>
</evidence>
<accession>A0A560CXH4</accession>
<gene>
    <name evidence="1" type="ORF">FBZ96_11932</name>
</gene>
<organism evidence="1 2">
    <name type="scientific">Bradyrhizobium stylosanthis</name>
    <dbReference type="NCBI Taxonomy" id="1803665"/>
    <lineage>
        <taxon>Bacteria</taxon>
        <taxon>Pseudomonadati</taxon>
        <taxon>Pseudomonadota</taxon>
        <taxon>Alphaproteobacteria</taxon>
        <taxon>Hyphomicrobiales</taxon>
        <taxon>Nitrobacteraceae</taxon>
        <taxon>Bradyrhizobium</taxon>
    </lineage>
</organism>
<dbReference type="RefSeq" id="WP_186467814.1">
    <property type="nucleotide sequence ID" value="NZ_VITK01000019.1"/>
</dbReference>
<dbReference type="AlphaFoldDB" id="A0A560CXH4"/>
<comment type="caution">
    <text evidence="1">The sequence shown here is derived from an EMBL/GenBank/DDBJ whole genome shotgun (WGS) entry which is preliminary data.</text>
</comment>
<evidence type="ECO:0000313" key="1">
    <source>
        <dbReference type="EMBL" id="TWA89564.1"/>
    </source>
</evidence>
<name>A0A560CXH4_9BRAD</name>
<reference evidence="1 2" key="1">
    <citation type="submission" date="2019-06" db="EMBL/GenBank/DDBJ databases">
        <title>Genomic Encyclopedia of Type Strains, Phase IV (KMG-V): Genome sequencing to study the core and pangenomes of soil and plant-associated prokaryotes.</title>
        <authorList>
            <person name="Whitman W."/>
        </authorList>
    </citation>
    <scope>NUCLEOTIDE SEQUENCE [LARGE SCALE GENOMIC DNA]</scope>
    <source>
        <strain evidence="1 2">BR 510</strain>
    </source>
</reference>
<keyword evidence="2" id="KW-1185">Reference proteome</keyword>
<protein>
    <submittedName>
        <fullName evidence="1">Uncharacterized protein</fullName>
    </submittedName>
</protein>
<proteinExistence type="predicted"/>